<reference evidence="10" key="1">
    <citation type="submission" date="2020-02" db="EMBL/GenBank/DDBJ databases">
        <authorList>
            <person name="Scholz U."/>
            <person name="Mascher M."/>
            <person name="Fiebig A."/>
        </authorList>
    </citation>
    <scope>NUCLEOTIDE SEQUENCE</scope>
</reference>
<evidence type="ECO:0000256" key="8">
    <source>
        <dbReference type="RuleBase" id="RU079119"/>
    </source>
</evidence>
<keyword evidence="4 8" id="KW-0812">Transmembrane</keyword>
<dbReference type="GO" id="GO:0016020">
    <property type="term" value="C:membrane"/>
    <property type="evidence" value="ECO:0007669"/>
    <property type="project" value="UniProtKB-SubCell"/>
</dbReference>
<dbReference type="Proteomes" id="UP000663760">
    <property type="component" value="Chromosome 10"/>
</dbReference>
<evidence type="ECO:0000313" key="10">
    <source>
        <dbReference type="EMBL" id="CAA7403351.1"/>
    </source>
</evidence>
<comment type="similarity">
    <text evidence="2 8">Belongs to the DHHC palmitoyltransferase family.</text>
</comment>
<organism evidence="10 11">
    <name type="scientific">Spirodela intermedia</name>
    <name type="common">Intermediate duckweed</name>
    <dbReference type="NCBI Taxonomy" id="51605"/>
    <lineage>
        <taxon>Eukaryota</taxon>
        <taxon>Viridiplantae</taxon>
        <taxon>Streptophyta</taxon>
        <taxon>Embryophyta</taxon>
        <taxon>Tracheophyta</taxon>
        <taxon>Spermatophyta</taxon>
        <taxon>Magnoliopsida</taxon>
        <taxon>Liliopsida</taxon>
        <taxon>Araceae</taxon>
        <taxon>Lemnoideae</taxon>
        <taxon>Spirodela</taxon>
    </lineage>
</organism>
<keyword evidence="3 8" id="KW-0808">Transferase</keyword>
<comment type="catalytic activity">
    <reaction evidence="8">
        <text>L-cysteinyl-[protein] + hexadecanoyl-CoA = S-hexadecanoyl-L-cysteinyl-[protein] + CoA</text>
        <dbReference type="Rhea" id="RHEA:36683"/>
        <dbReference type="Rhea" id="RHEA-COMP:10131"/>
        <dbReference type="Rhea" id="RHEA-COMP:11032"/>
        <dbReference type="ChEBI" id="CHEBI:29950"/>
        <dbReference type="ChEBI" id="CHEBI:57287"/>
        <dbReference type="ChEBI" id="CHEBI:57379"/>
        <dbReference type="ChEBI" id="CHEBI:74151"/>
        <dbReference type="EC" id="2.3.1.225"/>
    </reaction>
</comment>
<accession>A0A7I8L067</accession>
<proteinExistence type="inferred from homology"/>
<feature type="transmembrane region" description="Helical" evidence="8">
    <location>
        <begin position="136"/>
        <end position="161"/>
    </location>
</feature>
<dbReference type="AlphaFoldDB" id="A0A7I8L067"/>
<evidence type="ECO:0000256" key="6">
    <source>
        <dbReference type="ARBA" id="ARBA00023136"/>
    </source>
</evidence>
<feature type="domain" description="Palmitoyltransferase DHHC" evidence="9">
    <location>
        <begin position="90"/>
        <end position="210"/>
    </location>
</feature>
<keyword evidence="6 8" id="KW-0472">Membrane</keyword>
<gene>
    <name evidence="10" type="ORF">SI8410_10014029</name>
</gene>
<dbReference type="PROSITE" id="PS50216">
    <property type="entry name" value="DHHC"/>
    <property type="match status" value="1"/>
</dbReference>
<feature type="transmembrane region" description="Helical" evidence="8">
    <location>
        <begin position="44"/>
        <end position="67"/>
    </location>
</feature>
<keyword evidence="11" id="KW-1185">Reference proteome</keyword>
<protein>
    <recommendedName>
        <fullName evidence="8">S-acyltransferase</fullName>
        <ecNumber evidence="8">2.3.1.225</ecNumber>
    </recommendedName>
    <alternativeName>
        <fullName evidence="8">Palmitoyltransferase</fullName>
    </alternativeName>
</protein>
<dbReference type="EMBL" id="LR746273">
    <property type="protein sequence ID" value="CAA7403351.1"/>
    <property type="molecule type" value="Genomic_DNA"/>
</dbReference>
<evidence type="ECO:0000256" key="4">
    <source>
        <dbReference type="ARBA" id="ARBA00022692"/>
    </source>
</evidence>
<dbReference type="OrthoDB" id="331948at2759"/>
<evidence type="ECO:0000259" key="9">
    <source>
        <dbReference type="Pfam" id="PF01529"/>
    </source>
</evidence>
<comment type="domain">
    <text evidence="8">The DHHC domain is required for palmitoyltransferase activity.</text>
</comment>
<evidence type="ECO:0000256" key="1">
    <source>
        <dbReference type="ARBA" id="ARBA00004141"/>
    </source>
</evidence>
<dbReference type="PANTHER" id="PTHR12246">
    <property type="entry name" value="PALMITOYLTRANSFERASE ZDHHC16"/>
    <property type="match status" value="1"/>
</dbReference>
<evidence type="ECO:0000256" key="3">
    <source>
        <dbReference type="ARBA" id="ARBA00022679"/>
    </source>
</evidence>
<evidence type="ECO:0000313" key="11">
    <source>
        <dbReference type="Proteomes" id="UP000663760"/>
    </source>
</evidence>
<name>A0A7I8L067_SPIIN</name>
<keyword evidence="5 8" id="KW-1133">Transmembrane helix</keyword>
<dbReference type="InterPro" id="IPR039859">
    <property type="entry name" value="PFA4/ZDH16/20/ERF2-like"/>
</dbReference>
<evidence type="ECO:0000256" key="5">
    <source>
        <dbReference type="ARBA" id="ARBA00022989"/>
    </source>
</evidence>
<dbReference type="Pfam" id="PF01529">
    <property type="entry name" value="DHHC"/>
    <property type="match status" value="1"/>
</dbReference>
<evidence type="ECO:0000256" key="7">
    <source>
        <dbReference type="ARBA" id="ARBA00023315"/>
    </source>
</evidence>
<feature type="transmembrane region" description="Helical" evidence="8">
    <location>
        <begin position="173"/>
        <end position="198"/>
    </location>
</feature>
<sequence>MGRGGRRFLSLPVIAVISLIGFVYYCTVFVFVESWLGLRSAAGICSALVFSYLALMCLASFCASVVIDPGQVPASFVPDMEGSDGNGVRLKYCGKCSSYKPPRSHHCRVCRRCVLKMDHHCLWINNCVGYANYKPFIIFVLNATISSIYSVVVFVGNILHNDHKFIERASSKLFNVAFGSTVMILSILLGTLLGWHIFLMCHNMTTIEYREAIRAMWLARKSGQRYHHPFDLGPCKNLSSTLGPNALKWWCPLAVGHLRDGLQFPTSRQ</sequence>
<dbReference type="GO" id="GO:0019706">
    <property type="term" value="F:protein-cysteine S-palmitoyltransferase activity"/>
    <property type="evidence" value="ECO:0007669"/>
    <property type="project" value="UniProtKB-EC"/>
</dbReference>
<feature type="transmembrane region" description="Helical" evidence="8">
    <location>
        <begin position="12"/>
        <end position="32"/>
    </location>
</feature>
<dbReference type="EC" id="2.3.1.225" evidence="8"/>
<comment type="subcellular location">
    <subcellularLocation>
        <location evidence="1">Membrane</location>
        <topology evidence="1">Multi-pass membrane protein</topology>
    </subcellularLocation>
</comment>
<dbReference type="InterPro" id="IPR001594">
    <property type="entry name" value="Palmitoyltrfase_DHHC"/>
</dbReference>
<keyword evidence="7 8" id="KW-0012">Acyltransferase</keyword>
<evidence type="ECO:0000256" key="2">
    <source>
        <dbReference type="ARBA" id="ARBA00008574"/>
    </source>
</evidence>